<evidence type="ECO:0000256" key="1">
    <source>
        <dbReference type="SAM" id="Coils"/>
    </source>
</evidence>
<feature type="region of interest" description="Disordered" evidence="2">
    <location>
        <begin position="265"/>
        <end position="294"/>
    </location>
</feature>
<keyword evidence="4" id="KW-1185">Reference proteome</keyword>
<evidence type="ECO:0000313" key="4">
    <source>
        <dbReference type="Proteomes" id="UP000053927"/>
    </source>
</evidence>
<keyword evidence="1" id="KW-0175">Coiled coil</keyword>
<feature type="compositionally biased region" description="Basic and acidic residues" evidence="2">
    <location>
        <begin position="10"/>
        <end position="27"/>
    </location>
</feature>
<feature type="region of interest" description="Disordered" evidence="2">
    <location>
        <begin position="1"/>
        <end position="54"/>
    </location>
</feature>
<dbReference type="AlphaFoldDB" id="R7RY24"/>
<dbReference type="GeneID" id="18795885"/>
<dbReference type="KEGG" id="shs:STEHIDRAFT_116275"/>
<evidence type="ECO:0008006" key="5">
    <source>
        <dbReference type="Google" id="ProtNLM"/>
    </source>
</evidence>
<feature type="coiled-coil region" evidence="1">
    <location>
        <begin position="130"/>
        <end position="164"/>
    </location>
</feature>
<dbReference type="RefSeq" id="XP_007311109.1">
    <property type="nucleotide sequence ID" value="XM_007311047.1"/>
</dbReference>
<reference evidence="4" key="1">
    <citation type="journal article" date="2012" name="Science">
        <title>The Paleozoic origin of enzymatic lignin decomposition reconstructed from 31 fungal genomes.</title>
        <authorList>
            <person name="Floudas D."/>
            <person name="Binder M."/>
            <person name="Riley R."/>
            <person name="Barry K."/>
            <person name="Blanchette R.A."/>
            <person name="Henrissat B."/>
            <person name="Martinez A.T."/>
            <person name="Otillar R."/>
            <person name="Spatafora J.W."/>
            <person name="Yadav J.S."/>
            <person name="Aerts A."/>
            <person name="Benoit I."/>
            <person name="Boyd A."/>
            <person name="Carlson A."/>
            <person name="Copeland A."/>
            <person name="Coutinho P.M."/>
            <person name="de Vries R.P."/>
            <person name="Ferreira P."/>
            <person name="Findley K."/>
            <person name="Foster B."/>
            <person name="Gaskell J."/>
            <person name="Glotzer D."/>
            <person name="Gorecki P."/>
            <person name="Heitman J."/>
            <person name="Hesse C."/>
            <person name="Hori C."/>
            <person name="Igarashi K."/>
            <person name="Jurgens J.A."/>
            <person name="Kallen N."/>
            <person name="Kersten P."/>
            <person name="Kohler A."/>
            <person name="Kuees U."/>
            <person name="Kumar T.K.A."/>
            <person name="Kuo A."/>
            <person name="LaButti K."/>
            <person name="Larrondo L.F."/>
            <person name="Lindquist E."/>
            <person name="Ling A."/>
            <person name="Lombard V."/>
            <person name="Lucas S."/>
            <person name="Lundell T."/>
            <person name="Martin R."/>
            <person name="McLaughlin D.J."/>
            <person name="Morgenstern I."/>
            <person name="Morin E."/>
            <person name="Murat C."/>
            <person name="Nagy L.G."/>
            <person name="Nolan M."/>
            <person name="Ohm R.A."/>
            <person name="Patyshakuliyeva A."/>
            <person name="Rokas A."/>
            <person name="Ruiz-Duenas F.J."/>
            <person name="Sabat G."/>
            <person name="Salamov A."/>
            <person name="Samejima M."/>
            <person name="Schmutz J."/>
            <person name="Slot J.C."/>
            <person name="St John F."/>
            <person name="Stenlid J."/>
            <person name="Sun H."/>
            <person name="Sun S."/>
            <person name="Syed K."/>
            <person name="Tsang A."/>
            <person name="Wiebenga A."/>
            <person name="Young D."/>
            <person name="Pisabarro A."/>
            <person name="Eastwood D.C."/>
            <person name="Martin F."/>
            <person name="Cullen D."/>
            <person name="Grigoriev I.V."/>
            <person name="Hibbett D.S."/>
        </authorList>
    </citation>
    <scope>NUCLEOTIDE SEQUENCE [LARGE SCALE GENOMIC DNA]</scope>
    <source>
        <strain evidence="4">FP-91666</strain>
    </source>
</reference>
<gene>
    <name evidence="3" type="ORF">STEHIDRAFT_116275</name>
</gene>
<evidence type="ECO:0000313" key="3">
    <source>
        <dbReference type="EMBL" id="EIM79795.1"/>
    </source>
</evidence>
<dbReference type="EMBL" id="JH687401">
    <property type="protein sequence ID" value="EIM79795.1"/>
    <property type="molecule type" value="Genomic_DNA"/>
</dbReference>
<name>R7RY24_STEHR</name>
<sequence>MKTTYATLRKKLEAEKEKMKAEVETAREGTPTTDAGRNSEERTKREGKRRMKAVVEIPLKPAKVSGEMAVGSWTEAKRRAADESELVKLRVQERIELDNQVKELDKLSLDVSMADGMALRQNDRAKDERLREYEARLASAYEQGKHLSQQIDRLEAENEELVDRYSGGGSKRRRFYTPEHSEYGYNSYMPARDNGQSAYINDLSYWFFDDTELTNNLYAFIFDRYRPVEDGNGRPRRVIFSKAQIGRLRPTPEVFRALPSLRPKPRQPFKTLTPPRWADALGQPTPSATDPDSNRTLIGYSKSCRRLVVWVWTEGDAEYGRVDGVEDPSLFGGADDVSFTTGAVVYDGGDILHGSFLAKAPIDDFNNLSAWTYWDGSSYQSDVSNVKGTITPGAAGNNVFYSSALGGFYNVFMPYGPNTAYMQSASAQEGPWSSDIELFTSVTANGDTN</sequence>
<dbReference type="OrthoDB" id="2583188at2759"/>
<organism evidence="3 4">
    <name type="scientific">Stereum hirsutum (strain FP-91666)</name>
    <name type="common">White-rot fungus</name>
    <dbReference type="NCBI Taxonomy" id="721885"/>
    <lineage>
        <taxon>Eukaryota</taxon>
        <taxon>Fungi</taxon>
        <taxon>Dikarya</taxon>
        <taxon>Basidiomycota</taxon>
        <taxon>Agaricomycotina</taxon>
        <taxon>Agaricomycetes</taxon>
        <taxon>Russulales</taxon>
        <taxon>Stereaceae</taxon>
        <taxon>Stereum</taxon>
    </lineage>
</organism>
<accession>R7RY24</accession>
<evidence type="ECO:0000256" key="2">
    <source>
        <dbReference type="SAM" id="MobiDB-lite"/>
    </source>
</evidence>
<dbReference type="Proteomes" id="UP000053927">
    <property type="component" value="Unassembled WGS sequence"/>
</dbReference>
<feature type="compositionally biased region" description="Polar residues" evidence="2">
    <location>
        <begin position="284"/>
        <end position="294"/>
    </location>
</feature>
<proteinExistence type="predicted"/>
<protein>
    <recommendedName>
        <fullName evidence="5">DUF4185 domain-containing protein</fullName>
    </recommendedName>
</protein>